<evidence type="ECO:0000313" key="5">
    <source>
        <dbReference type="EMBL" id="OGK38250.1"/>
    </source>
</evidence>
<evidence type="ECO:0000313" key="6">
    <source>
        <dbReference type="Proteomes" id="UP000176803"/>
    </source>
</evidence>
<keyword evidence="3" id="KW-0808">Transferase</keyword>
<comment type="similarity">
    <text evidence="1">Belongs to the glycosyltransferase 2 family.</text>
</comment>
<dbReference type="InterPro" id="IPR029044">
    <property type="entry name" value="Nucleotide-diphossugar_trans"/>
</dbReference>
<gene>
    <name evidence="5" type="ORF">A3F03_04940</name>
</gene>
<dbReference type="Proteomes" id="UP000176803">
    <property type="component" value="Unassembled WGS sequence"/>
</dbReference>
<evidence type="ECO:0000256" key="2">
    <source>
        <dbReference type="ARBA" id="ARBA00022676"/>
    </source>
</evidence>
<evidence type="ECO:0000259" key="4">
    <source>
        <dbReference type="Pfam" id="PF00535"/>
    </source>
</evidence>
<organism evidence="5 6">
    <name type="scientific">Candidatus Roizmanbacteria bacterium RIFCSPHIGHO2_12_FULL_41_11</name>
    <dbReference type="NCBI Taxonomy" id="1802052"/>
    <lineage>
        <taxon>Bacteria</taxon>
        <taxon>Candidatus Roizmaniibacteriota</taxon>
    </lineage>
</organism>
<dbReference type="PANTHER" id="PTHR43179:SF12">
    <property type="entry name" value="GALACTOFURANOSYLTRANSFERASE GLFT2"/>
    <property type="match status" value="1"/>
</dbReference>
<dbReference type="Gene3D" id="3.90.550.10">
    <property type="entry name" value="Spore Coat Polysaccharide Biosynthesis Protein SpsA, Chain A"/>
    <property type="match status" value="1"/>
</dbReference>
<reference evidence="5 6" key="1">
    <citation type="journal article" date="2016" name="Nat. Commun.">
        <title>Thousands of microbial genomes shed light on interconnected biogeochemical processes in an aquifer system.</title>
        <authorList>
            <person name="Anantharaman K."/>
            <person name="Brown C.T."/>
            <person name="Hug L.A."/>
            <person name="Sharon I."/>
            <person name="Castelle C.J."/>
            <person name="Probst A.J."/>
            <person name="Thomas B.C."/>
            <person name="Singh A."/>
            <person name="Wilkins M.J."/>
            <person name="Karaoz U."/>
            <person name="Brodie E.L."/>
            <person name="Williams K.H."/>
            <person name="Hubbard S.S."/>
            <person name="Banfield J.F."/>
        </authorList>
    </citation>
    <scope>NUCLEOTIDE SEQUENCE [LARGE SCALE GENOMIC DNA]</scope>
</reference>
<dbReference type="AlphaFoldDB" id="A0A1F7I4F0"/>
<dbReference type="InterPro" id="IPR001173">
    <property type="entry name" value="Glyco_trans_2-like"/>
</dbReference>
<comment type="caution">
    <text evidence="5">The sequence shown here is derived from an EMBL/GenBank/DDBJ whole genome shotgun (WGS) entry which is preliminary data.</text>
</comment>
<keyword evidence="2" id="KW-0328">Glycosyltransferase</keyword>
<protein>
    <recommendedName>
        <fullName evidence="4">Glycosyltransferase 2-like domain-containing protein</fullName>
    </recommendedName>
</protein>
<dbReference type="EMBL" id="MGAC01000019">
    <property type="protein sequence ID" value="OGK38250.1"/>
    <property type="molecule type" value="Genomic_DNA"/>
</dbReference>
<proteinExistence type="inferred from homology"/>
<dbReference type="Pfam" id="PF00535">
    <property type="entry name" value="Glycos_transf_2"/>
    <property type="match status" value="1"/>
</dbReference>
<accession>A0A1F7I4F0</accession>
<sequence>MQAIIFIPTLNRFTPLINCLDSLDKQSYRDFWVLMIAPAIDQKISNRLKNYTFHIRYIKQGKTGLVEAANQALTLAGDSDIFIRIDDDVVVDKDWLTNMVKSFDKNQKVGGVTGPTLMTKKGIESRDVLSFIKRFYEDKSFLWQIVGKIYLKLIYNNNPYAIGRFFPSGAFSLGSNYAKSTKLPKPVEVDNLEACNFSCRTKLLRQLGGFDPIFNRGLGEYHEADIACKLRRLGYKLIFNPKALVWHKVETTKNNGSRPDAFYRIFNFIVFYRRHLKKGRGAYLQFILNVIMQNCYYAYTFLKTGKLSLLGALPGTVYGFLAKIT</sequence>
<dbReference type="CDD" id="cd00761">
    <property type="entry name" value="Glyco_tranf_GTA_type"/>
    <property type="match status" value="1"/>
</dbReference>
<evidence type="ECO:0000256" key="3">
    <source>
        <dbReference type="ARBA" id="ARBA00022679"/>
    </source>
</evidence>
<dbReference type="SUPFAM" id="SSF53448">
    <property type="entry name" value="Nucleotide-diphospho-sugar transferases"/>
    <property type="match status" value="1"/>
</dbReference>
<feature type="domain" description="Glycosyltransferase 2-like" evidence="4">
    <location>
        <begin position="5"/>
        <end position="140"/>
    </location>
</feature>
<dbReference type="PANTHER" id="PTHR43179">
    <property type="entry name" value="RHAMNOSYLTRANSFERASE WBBL"/>
    <property type="match status" value="1"/>
</dbReference>
<name>A0A1F7I4F0_9BACT</name>
<evidence type="ECO:0000256" key="1">
    <source>
        <dbReference type="ARBA" id="ARBA00006739"/>
    </source>
</evidence>
<dbReference type="GO" id="GO:0016757">
    <property type="term" value="F:glycosyltransferase activity"/>
    <property type="evidence" value="ECO:0007669"/>
    <property type="project" value="UniProtKB-KW"/>
</dbReference>